<feature type="compositionally biased region" description="Low complexity" evidence="1">
    <location>
        <begin position="26"/>
        <end position="49"/>
    </location>
</feature>
<sequence length="177" mass="18650">MKKLLVSLPLLLLLAACGSAPDDDTSSPSPSATPSAVPSATPSTPAFTDVSRGDTDSIVRLLQFTPGRNQAVVVEPVIFMTNPEFCETFRIPADDKRCTYAWSTAGSEAKITLPRADDAIFALVDQSDLSACMDDMGAGSCEVPATDFADHVGEGPTLIRLTTDDGVAVRLAELYVP</sequence>
<evidence type="ECO:0000313" key="4">
    <source>
        <dbReference type="Proteomes" id="UP001240984"/>
    </source>
</evidence>
<dbReference type="RefSeq" id="WP_306832202.1">
    <property type="nucleotide sequence ID" value="NZ_JAUSRA010000001.1"/>
</dbReference>
<name>A0ABT9MY74_9ACTN</name>
<evidence type="ECO:0000256" key="2">
    <source>
        <dbReference type="SAM" id="SignalP"/>
    </source>
</evidence>
<gene>
    <name evidence="3" type="ORF">J2S43_004493</name>
</gene>
<accession>A0ABT9MY74</accession>
<feature type="chain" id="PRO_5045802532" evidence="2">
    <location>
        <begin position="23"/>
        <end position="177"/>
    </location>
</feature>
<evidence type="ECO:0000256" key="1">
    <source>
        <dbReference type="SAM" id="MobiDB-lite"/>
    </source>
</evidence>
<organism evidence="3 4">
    <name type="scientific">Catenuloplanes nepalensis</name>
    <dbReference type="NCBI Taxonomy" id="587533"/>
    <lineage>
        <taxon>Bacteria</taxon>
        <taxon>Bacillati</taxon>
        <taxon>Actinomycetota</taxon>
        <taxon>Actinomycetes</taxon>
        <taxon>Micromonosporales</taxon>
        <taxon>Micromonosporaceae</taxon>
        <taxon>Catenuloplanes</taxon>
    </lineage>
</organism>
<dbReference type="Proteomes" id="UP001240984">
    <property type="component" value="Unassembled WGS sequence"/>
</dbReference>
<protein>
    <submittedName>
        <fullName evidence="3">Uncharacterized protein</fullName>
    </submittedName>
</protein>
<dbReference type="EMBL" id="JAUSRA010000001">
    <property type="protein sequence ID" value="MDP9795981.1"/>
    <property type="molecule type" value="Genomic_DNA"/>
</dbReference>
<evidence type="ECO:0000313" key="3">
    <source>
        <dbReference type="EMBL" id="MDP9795981.1"/>
    </source>
</evidence>
<dbReference type="PROSITE" id="PS51257">
    <property type="entry name" value="PROKAR_LIPOPROTEIN"/>
    <property type="match status" value="1"/>
</dbReference>
<proteinExistence type="predicted"/>
<comment type="caution">
    <text evidence="3">The sequence shown here is derived from an EMBL/GenBank/DDBJ whole genome shotgun (WGS) entry which is preliminary data.</text>
</comment>
<feature type="signal peptide" evidence="2">
    <location>
        <begin position="1"/>
        <end position="22"/>
    </location>
</feature>
<keyword evidence="2" id="KW-0732">Signal</keyword>
<feature type="region of interest" description="Disordered" evidence="1">
    <location>
        <begin position="22"/>
        <end position="51"/>
    </location>
</feature>
<keyword evidence="4" id="KW-1185">Reference proteome</keyword>
<reference evidence="3 4" key="1">
    <citation type="submission" date="2023-07" db="EMBL/GenBank/DDBJ databases">
        <title>Sequencing the genomes of 1000 actinobacteria strains.</title>
        <authorList>
            <person name="Klenk H.-P."/>
        </authorList>
    </citation>
    <scope>NUCLEOTIDE SEQUENCE [LARGE SCALE GENOMIC DNA]</scope>
    <source>
        <strain evidence="3 4">DSM 44710</strain>
    </source>
</reference>